<sequence>MNGDESSGTPLTDEEYSELGKTMGMLFQRIMRSRKEPEGGQVAALGMLAKCGPVRSSDLAKNLFLDQSTVSRHVAHLEADGLVEKVADVSDRRATQLHVTELGQKHIQDFWQKRIDAMREGFDHWEPQDLRTLSRLMTRYVEDFSALIAKSAEPKNGPTTEDGTEND</sequence>
<evidence type="ECO:0000259" key="4">
    <source>
        <dbReference type="PROSITE" id="PS50995"/>
    </source>
</evidence>
<dbReference type="Pfam" id="PF12802">
    <property type="entry name" value="MarR_2"/>
    <property type="match status" value="1"/>
</dbReference>
<gene>
    <name evidence="5" type="ORF">KGQ19_29270</name>
</gene>
<keyword evidence="6" id="KW-1185">Reference proteome</keyword>
<dbReference type="CDD" id="cd00090">
    <property type="entry name" value="HTH_ARSR"/>
    <property type="match status" value="1"/>
</dbReference>
<dbReference type="InterPro" id="IPR039422">
    <property type="entry name" value="MarR/SlyA-like"/>
</dbReference>
<dbReference type="InterPro" id="IPR036390">
    <property type="entry name" value="WH_DNA-bd_sf"/>
</dbReference>
<evidence type="ECO:0000313" key="6">
    <source>
        <dbReference type="Proteomes" id="UP000730482"/>
    </source>
</evidence>
<proteinExistence type="predicted"/>
<evidence type="ECO:0000256" key="3">
    <source>
        <dbReference type="ARBA" id="ARBA00023163"/>
    </source>
</evidence>
<dbReference type="SMART" id="SM00347">
    <property type="entry name" value="HTH_MARR"/>
    <property type="match status" value="1"/>
</dbReference>
<feature type="domain" description="HTH marR-type" evidence="4">
    <location>
        <begin position="16"/>
        <end position="142"/>
    </location>
</feature>
<dbReference type="SUPFAM" id="SSF46785">
    <property type="entry name" value="Winged helix' DNA-binding domain"/>
    <property type="match status" value="1"/>
</dbReference>
<keyword evidence="3" id="KW-0804">Transcription</keyword>
<dbReference type="Gene3D" id="1.10.10.10">
    <property type="entry name" value="Winged helix-like DNA-binding domain superfamily/Winged helix DNA-binding domain"/>
    <property type="match status" value="1"/>
</dbReference>
<comment type="caution">
    <text evidence="5">The sequence shown here is derived from an EMBL/GenBank/DDBJ whole genome shotgun (WGS) entry which is preliminary data.</text>
</comment>
<dbReference type="EMBL" id="JAAFYZ010000122">
    <property type="protein sequence ID" value="MBS2550970.1"/>
    <property type="molecule type" value="Genomic_DNA"/>
</dbReference>
<dbReference type="RefSeq" id="WP_212014801.1">
    <property type="nucleotide sequence ID" value="NZ_JAAFYZ010000122.1"/>
</dbReference>
<dbReference type="PANTHER" id="PTHR33164:SF57">
    <property type="entry name" value="MARR-FAMILY TRANSCRIPTIONAL REGULATOR"/>
    <property type="match status" value="1"/>
</dbReference>
<keyword evidence="1" id="KW-0805">Transcription regulation</keyword>
<name>A0ABS5KY30_9ACTN</name>
<dbReference type="PROSITE" id="PS01117">
    <property type="entry name" value="HTH_MARR_1"/>
    <property type="match status" value="1"/>
</dbReference>
<dbReference type="PANTHER" id="PTHR33164">
    <property type="entry name" value="TRANSCRIPTIONAL REGULATOR, MARR FAMILY"/>
    <property type="match status" value="1"/>
</dbReference>
<dbReference type="PRINTS" id="PR00598">
    <property type="entry name" value="HTHMARR"/>
</dbReference>
<dbReference type="InterPro" id="IPR011991">
    <property type="entry name" value="ArsR-like_HTH"/>
</dbReference>
<dbReference type="InterPro" id="IPR000835">
    <property type="entry name" value="HTH_MarR-typ"/>
</dbReference>
<dbReference type="InterPro" id="IPR023187">
    <property type="entry name" value="Tscrpt_reg_MarR-type_CS"/>
</dbReference>
<keyword evidence="2" id="KW-0238">DNA-binding</keyword>
<dbReference type="PROSITE" id="PS50995">
    <property type="entry name" value="HTH_MARR_2"/>
    <property type="match status" value="1"/>
</dbReference>
<dbReference type="Proteomes" id="UP000730482">
    <property type="component" value="Unassembled WGS sequence"/>
</dbReference>
<evidence type="ECO:0000256" key="2">
    <source>
        <dbReference type="ARBA" id="ARBA00023125"/>
    </source>
</evidence>
<evidence type="ECO:0000256" key="1">
    <source>
        <dbReference type="ARBA" id="ARBA00023015"/>
    </source>
</evidence>
<evidence type="ECO:0000313" key="5">
    <source>
        <dbReference type="EMBL" id="MBS2550970.1"/>
    </source>
</evidence>
<reference evidence="5 6" key="1">
    <citation type="submission" date="2020-02" db="EMBL/GenBank/DDBJ databases">
        <title>Acidophilic actinobacteria isolated from forest soil.</title>
        <authorList>
            <person name="Golinska P."/>
        </authorList>
    </citation>
    <scope>NUCLEOTIDE SEQUENCE [LARGE SCALE GENOMIC DNA]</scope>
    <source>
        <strain evidence="5 6">NL8</strain>
    </source>
</reference>
<organism evidence="5 6">
    <name type="scientific">Catenulispora pinistramenti</name>
    <dbReference type="NCBI Taxonomy" id="2705254"/>
    <lineage>
        <taxon>Bacteria</taxon>
        <taxon>Bacillati</taxon>
        <taxon>Actinomycetota</taxon>
        <taxon>Actinomycetes</taxon>
        <taxon>Catenulisporales</taxon>
        <taxon>Catenulisporaceae</taxon>
        <taxon>Catenulispora</taxon>
    </lineage>
</organism>
<protein>
    <submittedName>
        <fullName evidence="5">Winged helix-turn-helix transcriptional regulator</fullName>
    </submittedName>
</protein>
<dbReference type="InterPro" id="IPR036388">
    <property type="entry name" value="WH-like_DNA-bd_sf"/>
</dbReference>
<accession>A0ABS5KY30</accession>